<dbReference type="InterPro" id="IPR003123">
    <property type="entry name" value="VPS9"/>
</dbReference>
<dbReference type="SMART" id="SM00546">
    <property type="entry name" value="CUE"/>
    <property type="match status" value="1"/>
</dbReference>
<proteinExistence type="predicted"/>
<dbReference type="Gene3D" id="1.20.1050.80">
    <property type="entry name" value="VPS9 domain"/>
    <property type="match status" value="1"/>
</dbReference>
<evidence type="ECO:0000313" key="1">
    <source>
        <dbReference type="EMBL" id="CAI4047570.1"/>
    </source>
</evidence>
<dbReference type="CDD" id="cd14369">
    <property type="entry name" value="CUE_VPS9_like"/>
    <property type="match status" value="1"/>
</dbReference>
<dbReference type="SMART" id="SM00167">
    <property type="entry name" value="VPS9"/>
    <property type="match status" value="1"/>
</dbReference>
<dbReference type="GO" id="GO:0005829">
    <property type="term" value="C:cytosol"/>
    <property type="evidence" value="ECO:0007669"/>
    <property type="project" value="TreeGrafter"/>
</dbReference>
<keyword evidence="2" id="KW-1185">Reference proteome</keyword>
<dbReference type="InterPro" id="IPR045046">
    <property type="entry name" value="Vps9-like"/>
</dbReference>
<dbReference type="InterPro" id="IPR041804">
    <property type="entry name" value="Vps9_CUE"/>
</dbReference>
<gene>
    <name evidence="1" type="primary">SKDI13G0420</name>
    <name evidence="1" type="ORF">SKDI_13G0420</name>
</gene>
<dbReference type="Gene3D" id="1.10.246.120">
    <property type="match status" value="1"/>
</dbReference>
<dbReference type="SUPFAM" id="SSF109993">
    <property type="entry name" value="VPS9 domain"/>
    <property type="match status" value="1"/>
</dbReference>
<dbReference type="InterPro" id="IPR009060">
    <property type="entry name" value="UBA-like_sf"/>
</dbReference>
<evidence type="ECO:0000313" key="2">
    <source>
        <dbReference type="Proteomes" id="UP001162087"/>
    </source>
</evidence>
<dbReference type="Pfam" id="PF18151">
    <property type="entry name" value="DUF5601"/>
    <property type="match status" value="1"/>
</dbReference>
<dbReference type="Gene3D" id="1.10.8.10">
    <property type="entry name" value="DNA helicase RuvA subunit, C-terminal domain"/>
    <property type="match status" value="1"/>
</dbReference>
<dbReference type="OrthoDB" id="300289at2759"/>
<dbReference type="InterPro" id="IPR037191">
    <property type="entry name" value="VPS9_dom_sf"/>
</dbReference>
<dbReference type="InterPro" id="IPR041545">
    <property type="entry name" value="DUF5601"/>
</dbReference>
<sequence>MAEDRKSEILKEFDPLNQFVSSENDDTVEDVMSKKDDANTQTVEETNMNISAQDMGDEEPFYDFQLFIKQLQTPEASPLVKYTKSFLRNFLAQRLLWTVTEEIKLINDFKMFIYDKFALYEPFKSLDSSKIRNAREGIEKLIMGKLYFRCFSPSLYDTLQKPLDDQHMRDLNDDNTLQEKIEHYRFISPVMLDIPDTMPTAKLNRFVHLASTELGKINRFKSPRDKMVCVLNASKVIFGLLKHTKLEQNGADSFIPVLIYCILKGQIQYLISNVNYIERFRSTEFLRGEEEYYLSSLQAAVNFIMNLSESSLTIENHKGFEEEYQENLKQVAKEKDEHHKQRKLDVPNELQSNGTLLKPLDEVTNIVISKFTELFSPVEEPTQEETLNSERSSKEEDVSLLIKKIEENERKETLKTLQNMFPDMEPSLIEDVCFAKKSRIGPCVDALLSLSE</sequence>
<dbReference type="GO" id="GO:0005085">
    <property type="term" value="F:guanyl-nucleotide exchange factor activity"/>
    <property type="evidence" value="ECO:0007669"/>
    <property type="project" value="InterPro"/>
</dbReference>
<protein>
    <submittedName>
        <fullName evidence="1">Uncharacterized protein</fullName>
    </submittedName>
</protein>
<dbReference type="GO" id="GO:0031267">
    <property type="term" value="F:small GTPase binding"/>
    <property type="evidence" value="ECO:0007669"/>
    <property type="project" value="TreeGrafter"/>
</dbReference>
<organism evidence="1 2">
    <name type="scientific">Saccharomyces kudriavzevii (strain ATCC MYA-4449 / AS 2.2408 / CBS 8840 / NBRC 1802 / NCYC 2889)</name>
    <name type="common">Yeast</name>
    <dbReference type="NCBI Taxonomy" id="226230"/>
    <lineage>
        <taxon>Eukaryota</taxon>
        <taxon>Fungi</taxon>
        <taxon>Dikarya</taxon>
        <taxon>Ascomycota</taxon>
        <taxon>Saccharomycotina</taxon>
        <taxon>Saccharomycetes</taxon>
        <taxon>Saccharomycetales</taxon>
        <taxon>Saccharomycetaceae</taxon>
        <taxon>Saccharomyces</taxon>
    </lineage>
</organism>
<dbReference type="GO" id="GO:0043130">
    <property type="term" value="F:ubiquitin binding"/>
    <property type="evidence" value="ECO:0007669"/>
    <property type="project" value="InterPro"/>
</dbReference>
<dbReference type="Pfam" id="PF02204">
    <property type="entry name" value="VPS9"/>
    <property type="match status" value="1"/>
</dbReference>
<dbReference type="PROSITE" id="PS51205">
    <property type="entry name" value="VPS9"/>
    <property type="match status" value="1"/>
</dbReference>
<dbReference type="GO" id="GO:0030139">
    <property type="term" value="C:endocytic vesicle"/>
    <property type="evidence" value="ECO:0007669"/>
    <property type="project" value="TreeGrafter"/>
</dbReference>
<dbReference type="Pfam" id="PF02845">
    <property type="entry name" value="CUE"/>
    <property type="match status" value="1"/>
</dbReference>
<dbReference type="InterPro" id="IPR003892">
    <property type="entry name" value="CUE"/>
</dbReference>
<dbReference type="GO" id="GO:0016192">
    <property type="term" value="P:vesicle-mediated transport"/>
    <property type="evidence" value="ECO:0007669"/>
    <property type="project" value="InterPro"/>
</dbReference>
<name>A0AA35J5A1_SACK1</name>
<dbReference type="PANTHER" id="PTHR23101:SF25">
    <property type="entry name" value="GTPASE-ACTIVATING PROTEIN AND VPS9 DOMAIN-CONTAINING PROTEIN 1"/>
    <property type="match status" value="1"/>
</dbReference>
<accession>A0AA35J5A1</accession>
<dbReference type="PROSITE" id="PS51140">
    <property type="entry name" value="CUE"/>
    <property type="match status" value="1"/>
</dbReference>
<dbReference type="PANTHER" id="PTHR23101">
    <property type="entry name" value="RAB GDP/GTP EXCHANGE FACTOR"/>
    <property type="match status" value="1"/>
</dbReference>
<reference evidence="1" key="1">
    <citation type="submission" date="2022-10" db="EMBL/GenBank/DDBJ databases">
        <authorList>
            <person name="Byrne P K."/>
        </authorList>
    </citation>
    <scope>NUCLEOTIDE SEQUENCE</scope>
    <source>
        <strain evidence="1">IFO1802</strain>
    </source>
</reference>
<dbReference type="Proteomes" id="UP001162087">
    <property type="component" value="Chromosome 13"/>
</dbReference>
<dbReference type="SUPFAM" id="SSF46934">
    <property type="entry name" value="UBA-like"/>
    <property type="match status" value="1"/>
</dbReference>
<dbReference type="EMBL" id="OX365908">
    <property type="protein sequence ID" value="CAI4047570.1"/>
    <property type="molecule type" value="Genomic_DNA"/>
</dbReference>